<dbReference type="Ensembl" id="ENSPSMT00000025003.1">
    <property type="protein sequence ID" value="ENSPSMP00000021564.1"/>
    <property type="gene ID" value="ENSPSMG00000015236.1"/>
</dbReference>
<evidence type="ECO:0000313" key="10">
    <source>
        <dbReference type="Proteomes" id="UP000694414"/>
    </source>
</evidence>
<dbReference type="InterPro" id="IPR011012">
    <property type="entry name" value="Longin-like_dom_sf"/>
</dbReference>
<evidence type="ECO:0000256" key="3">
    <source>
        <dbReference type="ARBA" id="ARBA00022490"/>
    </source>
</evidence>
<accession>A0A8C8ZWU1</accession>
<evidence type="ECO:0000313" key="9">
    <source>
        <dbReference type="Ensembl" id="ENSPSMP00000021564.1"/>
    </source>
</evidence>
<dbReference type="GO" id="GO:0000139">
    <property type="term" value="C:Golgi membrane"/>
    <property type="evidence" value="ECO:0007669"/>
    <property type="project" value="UniProtKB-SubCell"/>
</dbReference>
<evidence type="ECO:0000256" key="2">
    <source>
        <dbReference type="ARBA" id="ARBA00006972"/>
    </source>
</evidence>
<dbReference type="PANTHER" id="PTHR11043:SF2">
    <property type="entry name" value="COATOMER SUBUNIT ZETA-1"/>
    <property type="match status" value="1"/>
</dbReference>
<dbReference type="AlphaFoldDB" id="A0A8C8ZWU1"/>
<keyword evidence="4 7" id="KW-0653">Protein transport</keyword>
<dbReference type="GeneTree" id="ENSGT01020000233858"/>
<keyword evidence="10" id="KW-1185">Reference proteome</keyword>
<comment type="function">
    <text evidence="6">The coatomer is a cytosolic protein complex that binds to dilysine motifs and reversibly associates with Golgi non-clathrin-coated vesicles, which further mediate biosynthetic protein transport from the ER, via the Golgi up to the trans Golgi network. Coatomer complex is required for budding from Golgi membranes, and is essential for the retrograde Golgi-to-ER transport of dilysine-tagged proteins. The zeta subunit may be involved in regulating the coat assembly and, hence, the rate of biosynthetic protein transport due to its association-dissociation properties with the coatomer complex.</text>
</comment>
<organism evidence="9 10">
    <name type="scientific">Prolemur simus</name>
    <name type="common">Greater bamboo lemur</name>
    <name type="synonym">Hapalemur simus</name>
    <dbReference type="NCBI Taxonomy" id="1328070"/>
    <lineage>
        <taxon>Eukaryota</taxon>
        <taxon>Metazoa</taxon>
        <taxon>Chordata</taxon>
        <taxon>Craniata</taxon>
        <taxon>Vertebrata</taxon>
        <taxon>Euteleostomi</taxon>
        <taxon>Mammalia</taxon>
        <taxon>Eutheria</taxon>
        <taxon>Euarchontoglires</taxon>
        <taxon>Primates</taxon>
        <taxon>Strepsirrhini</taxon>
        <taxon>Lemuriformes</taxon>
        <taxon>Lemuridae</taxon>
        <taxon>Prolemur</taxon>
    </lineage>
</organism>
<proteinExistence type="inferred from homology"/>
<evidence type="ECO:0000256" key="5">
    <source>
        <dbReference type="ARBA" id="ARBA00023136"/>
    </source>
</evidence>
<evidence type="ECO:0000259" key="8">
    <source>
        <dbReference type="Pfam" id="PF01217"/>
    </source>
</evidence>
<dbReference type="Proteomes" id="UP000694414">
    <property type="component" value="Unplaced"/>
</dbReference>
<reference evidence="9" key="1">
    <citation type="submission" date="2025-08" db="UniProtKB">
        <authorList>
            <consortium name="Ensembl"/>
        </authorList>
    </citation>
    <scope>IDENTIFICATION</scope>
</reference>
<keyword evidence="7" id="KW-0813">Transport</keyword>
<name>A0A8C8ZWU1_PROSS</name>
<dbReference type="Pfam" id="PF01217">
    <property type="entry name" value="Clat_adaptor_s"/>
    <property type="match status" value="1"/>
</dbReference>
<dbReference type="InterPro" id="IPR022775">
    <property type="entry name" value="AP_mu_sigma_su"/>
</dbReference>
<dbReference type="GO" id="GO:0006890">
    <property type="term" value="P:retrograde vesicle-mediated transport, Golgi to endoplasmic reticulum"/>
    <property type="evidence" value="ECO:0007669"/>
    <property type="project" value="UniProtKB-UniRule"/>
</dbReference>
<evidence type="ECO:0000256" key="4">
    <source>
        <dbReference type="ARBA" id="ARBA00022927"/>
    </source>
</evidence>
<dbReference type="GO" id="GO:0006891">
    <property type="term" value="P:intra-Golgi vesicle-mediated transport"/>
    <property type="evidence" value="ECO:0007669"/>
    <property type="project" value="TreeGrafter"/>
</dbReference>
<dbReference type="Gene3D" id="3.30.450.60">
    <property type="match status" value="1"/>
</dbReference>
<comment type="subcellular location">
    <subcellularLocation>
        <location evidence="7">Cytoplasm</location>
    </subcellularLocation>
    <subcellularLocation>
        <location evidence="1 7">Golgi apparatus membrane</location>
        <topology evidence="1 7">Peripheral membrane protein</topology>
        <orientation evidence="1 7">Cytoplasmic side</orientation>
    </subcellularLocation>
    <subcellularLocation>
        <location evidence="7">Cytoplasmic vesicle</location>
        <location evidence="7">COPI-coated vesicle membrane</location>
        <topology evidence="7">Peripheral membrane protein</topology>
        <orientation evidence="7">Cytoplasmic side</orientation>
    </subcellularLocation>
</comment>
<comment type="similarity">
    <text evidence="2 7">Belongs to the adaptor complexes small subunit family.</text>
</comment>
<reference evidence="9" key="2">
    <citation type="submission" date="2025-09" db="UniProtKB">
        <authorList>
            <consortium name="Ensembl"/>
        </authorList>
    </citation>
    <scope>IDENTIFICATION</scope>
</reference>
<dbReference type="InterPro" id="IPR039652">
    <property type="entry name" value="Coatomer_zeta"/>
</dbReference>
<sequence>METLILEPSFNTVKTIPVLKMMEINIFARYYDDNYPSVKEQKAYEKNIFNKTCKTDSETVPLEGHTMAHKRSIDLYFYINISHEHRCKKFSTIYYQVKSGNM</sequence>
<dbReference type="GO" id="GO:0030126">
    <property type="term" value="C:COPI vesicle coat"/>
    <property type="evidence" value="ECO:0007669"/>
    <property type="project" value="UniProtKB-UniRule"/>
</dbReference>
<keyword evidence="7" id="KW-0968">Cytoplasmic vesicle</keyword>
<evidence type="ECO:0000256" key="1">
    <source>
        <dbReference type="ARBA" id="ARBA00004255"/>
    </source>
</evidence>
<dbReference type="PANTHER" id="PTHR11043">
    <property type="entry name" value="ZETA-COAT PROTEIN"/>
    <property type="match status" value="1"/>
</dbReference>
<keyword evidence="5 7" id="KW-0472">Membrane</keyword>
<comment type="subunit">
    <text evidence="7">Oligomeric complex that consists of at least the alpha, beta, beta', gamma, delta, epsilon and zeta subunits.</text>
</comment>
<evidence type="ECO:0000256" key="7">
    <source>
        <dbReference type="RuleBase" id="RU366053"/>
    </source>
</evidence>
<dbReference type="GO" id="GO:0006886">
    <property type="term" value="P:intracellular protein transport"/>
    <property type="evidence" value="ECO:0007669"/>
    <property type="project" value="TreeGrafter"/>
</dbReference>
<keyword evidence="7" id="KW-0931">ER-Golgi transport</keyword>
<dbReference type="SUPFAM" id="SSF64356">
    <property type="entry name" value="SNARE-like"/>
    <property type="match status" value="1"/>
</dbReference>
<keyword evidence="7" id="KW-0333">Golgi apparatus</keyword>
<keyword evidence="3 7" id="KW-0963">Cytoplasm</keyword>
<protein>
    <recommendedName>
        <fullName evidence="7">Coatomer subunit zeta</fullName>
    </recommendedName>
</protein>
<evidence type="ECO:0000256" key="6">
    <source>
        <dbReference type="ARBA" id="ARBA00045555"/>
    </source>
</evidence>
<feature type="domain" description="AP complex mu/sigma subunit" evidence="8">
    <location>
        <begin position="25"/>
        <end position="83"/>
    </location>
</feature>